<gene>
    <name evidence="8" type="ORF">BVG16_25400</name>
</gene>
<keyword evidence="6" id="KW-0812">Transmembrane</keyword>
<dbReference type="SUPFAM" id="SSF55874">
    <property type="entry name" value="ATPase domain of HSP90 chaperone/DNA topoisomerase II/histidine kinase"/>
    <property type="match status" value="1"/>
</dbReference>
<dbReference type="Pfam" id="PF07730">
    <property type="entry name" value="HisKA_3"/>
    <property type="match status" value="1"/>
</dbReference>
<protein>
    <recommendedName>
        <fullName evidence="2">histidine kinase</fullName>
        <ecNumber evidence="2">2.7.13.3</ecNumber>
    </recommendedName>
</protein>
<evidence type="ECO:0000313" key="8">
    <source>
        <dbReference type="EMBL" id="OPA74088.1"/>
    </source>
</evidence>
<evidence type="ECO:0000259" key="7">
    <source>
        <dbReference type="SMART" id="SM00387"/>
    </source>
</evidence>
<evidence type="ECO:0000256" key="3">
    <source>
        <dbReference type="ARBA" id="ARBA00022679"/>
    </source>
</evidence>
<dbReference type="Gene3D" id="1.20.5.1930">
    <property type="match status" value="1"/>
</dbReference>
<comment type="catalytic activity">
    <reaction evidence="1">
        <text>ATP + protein L-histidine = ADP + protein N-phospho-L-histidine.</text>
        <dbReference type="EC" id="2.7.13.3"/>
    </reaction>
</comment>
<dbReference type="RefSeq" id="WP_078502005.1">
    <property type="nucleotide sequence ID" value="NZ_MSZX01000012.1"/>
</dbReference>
<evidence type="ECO:0000256" key="6">
    <source>
        <dbReference type="SAM" id="Phobius"/>
    </source>
</evidence>
<dbReference type="InterPro" id="IPR050482">
    <property type="entry name" value="Sensor_HK_TwoCompSys"/>
</dbReference>
<keyword evidence="5" id="KW-0902">Two-component regulatory system</keyword>
<keyword evidence="9" id="KW-1185">Reference proteome</keyword>
<feature type="transmembrane region" description="Helical" evidence="6">
    <location>
        <begin position="130"/>
        <end position="148"/>
    </location>
</feature>
<dbReference type="OrthoDB" id="9797605at2"/>
<reference evidence="8 9" key="1">
    <citation type="submission" date="2017-01" db="EMBL/GenBank/DDBJ databases">
        <title>Genome analysis of Paenibacillus selenitrireducens ES3-24.</title>
        <authorList>
            <person name="Xu D."/>
            <person name="Yao R."/>
            <person name="Zheng S."/>
        </authorList>
    </citation>
    <scope>NUCLEOTIDE SEQUENCE [LARGE SCALE GENOMIC DNA]</scope>
    <source>
        <strain evidence="8 9">ES3-24</strain>
    </source>
</reference>
<dbReference type="Pfam" id="PF02518">
    <property type="entry name" value="HATPase_c"/>
    <property type="match status" value="1"/>
</dbReference>
<dbReference type="CDD" id="cd16917">
    <property type="entry name" value="HATPase_UhpB-NarQ-NarX-like"/>
    <property type="match status" value="1"/>
</dbReference>
<proteinExistence type="predicted"/>
<keyword evidence="3" id="KW-0808">Transferase</keyword>
<dbReference type="InterPro" id="IPR036890">
    <property type="entry name" value="HATPase_C_sf"/>
</dbReference>
<dbReference type="InterPro" id="IPR003594">
    <property type="entry name" value="HATPase_dom"/>
</dbReference>
<keyword evidence="4 8" id="KW-0418">Kinase</keyword>
<dbReference type="AlphaFoldDB" id="A0A1T2X2G0"/>
<evidence type="ECO:0000256" key="2">
    <source>
        <dbReference type="ARBA" id="ARBA00012438"/>
    </source>
</evidence>
<name>A0A1T2X2G0_9BACL</name>
<feature type="transmembrane region" description="Helical" evidence="6">
    <location>
        <begin position="62"/>
        <end position="81"/>
    </location>
</feature>
<dbReference type="GO" id="GO:0046983">
    <property type="term" value="F:protein dimerization activity"/>
    <property type="evidence" value="ECO:0007669"/>
    <property type="project" value="InterPro"/>
</dbReference>
<evidence type="ECO:0000313" key="9">
    <source>
        <dbReference type="Proteomes" id="UP000190188"/>
    </source>
</evidence>
<dbReference type="Gene3D" id="3.30.565.10">
    <property type="entry name" value="Histidine kinase-like ATPase, C-terminal domain"/>
    <property type="match status" value="1"/>
</dbReference>
<dbReference type="Proteomes" id="UP000190188">
    <property type="component" value="Unassembled WGS sequence"/>
</dbReference>
<dbReference type="EMBL" id="MSZX01000012">
    <property type="protein sequence ID" value="OPA74088.1"/>
    <property type="molecule type" value="Genomic_DNA"/>
</dbReference>
<sequence>MNLEKWRLFPRSEGVAPYFLITNLLIPVYFLLHEPSRTQWIGFVLLGLFVILFRQFYYHAKWAPQILLTQVGILLILAAVFHPMYSFAGFMIAHPLSKQKLTILLSTTIAFIIGMGAIVVPYIGEAGPQLWFGLLTPVFGVCVLPYIIRASIQFQQMTERLRGVTAERTAQQEERQRIARELHDTLGHTLSLIALKGQVVEKLVERNPERAIQEAREIRETARAALKQMRELVTEMKVAYFADEYKHAVSLCSTAGIKLKFEYQSVSDRSPSNGLDGDALAKNPLPLTPLQETVLAMCFREMITNVVRHSRAISCMVLLEIQEGEVRVTVSDDGIGLDPDQAYNSSNGMAGLRQRLVLVDGRMSLSSSSGKGTEVSVHIPRVIRNEKVGAMG</sequence>
<evidence type="ECO:0000256" key="5">
    <source>
        <dbReference type="ARBA" id="ARBA00023012"/>
    </source>
</evidence>
<organism evidence="8 9">
    <name type="scientific">Paenibacillus selenitireducens</name>
    <dbReference type="NCBI Taxonomy" id="1324314"/>
    <lineage>
        <taxon>Bacteria</taxon>
        <taxon>Bacillati</taxon>
        <taxon>Bacillota</taxon>
        <taxon>Bacilli</taxon>
        <taxon>Bacillales</taxon>
        <taxon>Paenibacillaceae</taxon>
        <taxon>Paenibacillus</taxon>
    </lineage>
</organism>
<dbReference type="Pfam" id="PF23540">
    <property type="entry name" value="DesK_N"/>
    <property type="match status" value="1"/>
</dbReference>
<comment type="caution">
    <text evidence="8">The sequence shown here is derived from an EMBL/GenBank/DDBJ whole genome shotgun (WGS) entry which is preliminary data.</text>
</comment>
<keyword evidence="6" id="KW-0472">Membrane</keyword>
<dbReference type="EC" id="2.7.13.3" evidence="2"/>
<feature type="transmembrane region" description="Helical" evidence="6">
    <location>
        <begin position="15"/>
        <end position="32"/>
    </location>
</feature>
<keyword evidence="6" id="KW-1133">Transmembrane helix</keyword>
<dbReference type="InterPro" id="IPR056374">
    <property type="entry name" value="DesK/YvfT_N"/>
</dbReference>
<dbReference type="GO" id="GO:0000155">
    <property type="term" value="F:phosphorelay sensor kinase activity"/>
    <property type="evidence" value="ECO:0007669"/>
    <property type="project" value="InterPro"/>
</dbReference>
<feature type="transmembrane region" description="Helical" evidence="6">
    <location>
        <begin position="101"/>
        <end position="124"/>
    </location>
</feature>
<dbReference type="GO" id="GO:0016020">
    <property type="term" value="C:membrane"/>
    <property type="evidence" value="ECO:0007669"/>
    <property type="project" value="InterPro"/>
</dbReference>
<evidence type="ECO:0000256" key="4">
    <source>
        <dbReference type="ARBA" id="ARBA00022777"/>
    </source>
</evidence>
<feature type="transmembrane region" description="Helical" evidence="6">
    <location>
        <begin position="39"/>
        <end position="56"/>
    </location>
</feature>
<dbReference type="PANTHER" id="PTHR24421">
    <property type="entry name" value="NITRATE/NITRITE SENSOR PROTEIN NARX-RELATED"/>
    <property type="match status" value="1"/>
</dbReference>
<accession>A0A1T2X2G0</accession>
<dbReference type="InterPro" id="IPR011712">
    <property type="entry name" value="Sig_transdc_His_kin_sub3_dim/P"/>
</dbReference>
<dbReference type="SMART" id="SM00387">
    <property type="entry name" value="HATPase_c"/>
    <property type="match status" value="1"/>
</dbReference>
<dbReference type="PANTHER" id="PTHR24421:SF63">
    <property type="entry name" value="SENSOR HISTIDINE KINASE DESK"/>
    <property type="match status" value="1"/>
</dbReference>
<evidence type="ECO:0000256" key="1">
    <source>
        <dbReference type="ARBA" id="ARBA00000085"/>
    </source>
</evidence>
<dbReference type="STRING" id="1324314.BVG16_25400"/>
<feature type="domain" description="Histidine kinase/HSP90-like ATPase" evidence="7">
    <location>
        <begin position="290"/>
        <end position="383"/>
    </location>
</feature>